<dbReference type="InterPro" id="IPR036188">
    <property type="entry name" value="FAD/NAD-bd_sf"/>
</dbReference>
<sequence>MKKVAIVGVGPTGIYTFHSLVERGEPLEIVLYEQGEEAGVGMPYNDEHNSAQMLANIASIEIPPIYITYLTWLQNQSEDWLTRYGIEREALHERQFLPRVILGDYYRDRFLALLEKARLAGFKVSVRESCEVTDLQAEQDGVKLWINHVPTAERADFAVIATGHLWPQDDDSSREYYPSPWSGLMQAQIAPCRVGIMGTSLSGIDAAVAVVIQHGHFTTDADESVHFRLNDASHKLHITLMSRNGILPEADFYCPIPYEPLEIVTHQRLETAIAEGSEGLLDRVFQLIVRELELAAPHWCKQIGLRQLTADTFSDAWFIDRKRHDPFAWAQANLQEVERNKQQQHTVPWRYTILRLHEVIEMITPHLNERDRERFKTGLARVFIDNYAAIPSESIRRLLALREAGVISILPLGADYQLEVQPQRTVIHHHNQRSEFDVFIDARGQKALKSKDIPFPTLRQQLLACGDEIPDIGDDYTLQAPACARGRIAFGALPWLMHDRPFVQGLVASAEIGAAMARSVSQQASGRRRKLWFSHEEW</sequence>
<dbReference type="AlphaFoldDB" id="A0A0H3FSL6"/>
<dbReference type="Proteomes" id="UP000008881">
    <property type="component" value="Chromosome"/>
</dbReference>
<reference evidence="2 3" key="1">
    <citation type="journal article" date="2012" name="J. Bacteriol.">
        <title>Complete genome sequence of Enterobacter aerogenes KCTC 2190.</title>
        <authorList>
            <person name="Shin S.H."/>
            <person name="Kim S."/>
            <person name="Kim J.Y."/>
            <person name="Lee S."/>
            <person name="Um Y."/>
            <person name="Oh M.K."/>
            <person name="Kim Y.R."/>
            <person name="Lee J."/>
            <person name="Yang K.S."/>
        </authorList>
    </citation>
    <scope>NUCLEOTIDE SEQUENCE [LARGE SCALE GENOMIC DNA]</scope>
    <source>
        <strain evidence="2 3">KCTC 2190</strain>
    </source>
</reference>
<evidence type="ECO:0000313" key="2">
    <source>
        <dbReference type="EMBL" id="AEG98683.1"/>
    </source>
</evidence>
<dbReference type="NCBIfam" id="NF007381">
    <property type="entry name" value="PRK09897.1"/>
    <property type="match status" value="1"/>
</dbReference>
<organism evidence="2 3">
    <name type="scientific">Klebsiella aerogenes (strain ATCC 13048 / DSM 30053 / CCUG 1429 / JCM 1235 / KCTC 2190 / NBRC 13534 / NCIMB 10102 / NCTC 10006 / CDC 819-56)</name>
    <name type="common">Enterobacter aerogenes</name>
    <dbReference type="NCBI Taxonomy" id="1028307"/>
    <lineage>
        <taxon>Bacteria</taxon>
        <taxon>Pseudomonadati</taxon>
        <taxon>Pseudomonadota</taxon>
        <taxon>Gammaproteobacteria</taxon>
        <taxon>Enterobacterales</taxon>
        <taxon>Enterobacteriaceae</taxon>
        <taxon>Klebsiella/Raoultella group</taxon>
        <taxon>Klebsiella</taxon>
    </lineage>
</organism>
<dbReference type="SUPFAM" id="SSF51905">
    <property type="entry name" value="FAD/NAD(P)-binding domain"/>
    <property type="match status" value="1"/>
</dbReference>
<evidence type="ECO:0000313" key="3">
    <source>
        <dbReference type="Proteomes" id="UP000008881"/>
    </source>
</evidence>
<dbReference type="RefSeq" id="WP_015705364.1">
    <property type="nucleotide sequence ID" value="NC_015663.1"/>
</dbReference>
<dbReference type="PANTHER" id="PTHR40254">
    <property type="entry name" value="BLR0577 PROTEIN"/>
    <property type="match status" value="1"/>
</dbReference>
<protein>
    <recommendedName>
        <fullName evidence="1">FAD-dependent urate hydroxylase HpyO/Asp monooxygenase CreE-like FAD/NAD(P)-binding domain-containing protein</fullName>
    </recommendedName>
</protein>
<dbReference type="EMBL" id="CP002824">
    <property type="protein sequence ID" value="AEG98683.1"/>
    <property type="molecule type" value="Genomic_DNA"/>
</dbReference>
<dbReference type="KEGG" id="eae:EAE_18880"/>
<feature type="domain" description="FAD-dependent urate hydroxylase HpyO/Asp monooxygenase CreE-like FAD/NAD(P)-binding" evidence="1">
    <location>
        <begin position="5"/>
        <end position="164"/>
    </location>
</feature>
<dbReference type="Pfam" id="PF13454">
    <property type="entry name" value="NAD_binding_9"/>
    <property type="match status" value="1"/>
</dbReference>
<dbReference type="InterPro" id="IPR052189">
    <property type="entry name" value="L-asp_N-monooxygenase_NS-form"/>
</dbReference>
<dbReference type="eggNOG" id="COG4529">
    <property type="taxonomic scope" value="Bacteria"/>
</dbReference>
<accession>A0A0H3FSL6</accession>
<keyword evidence="3" id="KW-1185">Reference proteome</keyword>
<dbReference type="HOGENOM" id="CLU_031619_1_0_6"/>
<evidence type="ECO:0000259" key="1">
    <source>
        <dbReference type="Pfam" id="PF13454"/>
    </source>
</evidence>
<dbReference type="InterPro" id="IPR038732">
    <property type="entry name" value="HpyO/CreE_NAD-binding"/>
</dbReference>
<dbReference type="Gene3D" id="3.50.50.60">
    <property type="entry name" value="FAD/NAD(P)-binding domain"/>
    <property type="match status" value="1"/>
</dbReference>
<dbReference type="PANTHER" id="PTHR40254:SF1">
    <property type="entry name" value="BLR0577 PROTEIN"/>
    <property type="match status" value="1"/>
</dbReference>
<proteinExistence type="predicted"/>
<dbReference type="GeneID" id="93311960"/>
<dbReference type="PATRIC" id="fig|1028307.3.peg.3773"/>
<name>A0A0H3FSL6_KLEAK</name>
<gene>
    <name evidence="2" type="ordered locus">EAE_18880</name>
</gene>
<dbReference type="OrthoDB" id="6309046at2"/>